<sequence>MLGIAAIVAFASIFVYVGNNEYHNKGWLLGTVSVLLSLGVTYFTPLSFLGMLGANLLLYAAIWIYNVVSGRSSRSSSGF</sequence>
<evidence type="ECO:0000313" key="3">
    <source>
        <dbReference type="Proteomes" id="UP000076023"/>
    </source>
</evidence>
<evidence type="ECO:0000256" key="1">
    <source>
        <dbReference type="SAM" id="Phobius"/>
    </source>
</evidence>
<protein>
    <submittedName>
        <fullName evidence="2">Uncharacterized protein</fullName>
    </submittedName>
</protein>
<organism evidence="2 3">
    <name type="scientific">Terrimicrobium sacchariphilum</name>
    <dbReference type="NCBI Taxonomy" id="690879"/>
    <lineage>
        <taxon>Bacteria</taxon>
        <taxon>Pseudomonadati</taxon>
        <taxon>Verrucomicrobiota</taxon>
        <taxon>Terrimicrobiia</taxon>
        <taxon>Terrimicrobiales</taxon>
        <taxon>Terrimicrobiaceae</taxon>
        <taxon>Terrimicrobium</taxon>
    </lineage>
</organism>
<keyword evidence="1" id="KW-0812">Transmembrane</keyword>
<evidence type="ECO:0000313" key="2">
    <source>
        <dbReference type="EMBL" id="GAT34377.1"/>
    </source>
</evidence>
<dbReference type="RefSeq" id="WP_075080011.1">
    <property type="nucleotide sequence ID" value="NZ_BDCO01000002.1"/>
</dbReference>
<reference evidence="3" key="1">
    <citation type="journal article" date="2017" name="Genome Announc.">
        <title>Draft Genome Sequence of Terrimicrobium sacchariphilum NM-5T, a Facultative Anaerobic Soil Bacterium of the Class Spartobacteria.</title>
        <authorList>
            <person name="Qiu Y.L."/>
            <person name="Tourlousse D.M."/>
            <person name="Matsuura N."/>
            <person name="Ohashi A."/>
            <person name="Sekiguchi Y."/>
        </authorList>
    </citation>
    <scope>NUCLEOTIDE SEQUENCE [LARGE SCALE GENOMIC DNA]</scope>
    <source>
        <strain evidence="3">NM-5</strain>
    </source>
</reference>
<dbReference type="Proteomes" id="UP000076023">
    <property type="component" value="Unassembled WGS sequence"/>
</dbReference>
<keyword evidence="1" id="KW-1133">Transmembrane helix</keyword>
<dbReference type="AlphaFoldDB" id="A0A146GCF2"/>
<comment type="caution">
    <text evidence="2">The sequence shown here is derived from an EMBL/GenBank/DDBJ whole genome shotgun (WGS) entry which is preliminary data.</text>
</comment>
<dbReference type="EMBL" id="BDCO01000002">
    <property type="protein sequence ID" value="GAT34377.1"/>
    <property type="molecule type" value="Genomic_DNA"/>
</dbReference>
<gene>
    <name evidence="2" type="ORF">TSACC_22802</name>
</gene>
<name>A0A146GCF2_TERSA</name>
<proteinExistence type="predicted"/>
<dbReference type="STRING" id="690879.TSACC_22802"/>
<feature type="transmembrane region" description="Helical" evidence="1">
    <location>
        <begin position="43"/>
        <end position="65"/>
    </location>
</feature>
<keyword evidence="3" id="KW-1185">Reference proteome</keyword>
<keyword evidence="1" id="KW-0472">Membrane</keyword>
<dbReference type="InParanoid" id="A0A146GCF2"/>
<accession>A0A146GCF2</accession>